<comment type="caution">
    <text evidence="1">The sequence shown here is derived from an EMBL/GenBank/DDBJ whole genome shotgun (WGS) entry which is preliminary data.</text>
</comment>
<keyword evidence="2" id="KW-1185">Reference proteome</keyword>
<accession>A0A1R3L3W3</accession>
<dbReference type="AlphaFoldDB" id="A0A1R3L3W3"/>
<evidence type="ECO:0000313" key="1">
    <source>
        <dbReference type="EMBL" id="OMP13978.1"/>
    </source>
</evidence>
<dbReference type="Proteomes" id="UP000187203">
    <property type="component" value="Unassembled WGS sequence"/>
</dbReference>
<name>A0A1R3L3W3_9ROSI</name>
<evidence type="ECO:0000313" key="2">
    <source>
        <dbReference type="Proteomes" id="UP000187203"/>
    </source>
</evidence>
<organism evidence="1 2">
    <name type="scientific">Corchorus olitorius</name>
    <dbReference type="NCBI Taxonomy" id="93759"/>
    <lineage>
        <taxon>Eukaryota</taxon>
        <taxon>Viridiplantae</taxon>
        <taxon>Streptophyta</taxon>
        <taxon>Embryophyta</taxon>
        <taxon>Tracheophyta</taxon>
        <taxon>Spermatophyta</taxon>
        <taxon>Magnoliopsida</taxon>
        <taxon>eudicotyledons</taxon>
        <taxon>Gunneridae</taxon>
        <taxon>Pentapetalae</taxon>
        <taxon>rosids</taxon>
        <taxon>malvids</taxon>
        <taxon>Malvales</taxon>
        <taxon>Malvaceae</taxon>
        <taxon>Grewioideae</taxon>
        <taxon>Apeibeae</taxon>
        <taxon>Corchorus</taxon>
    </lineage>
</organism>
<dbReference type="EMBL" id="AWUE01002643">
    <property type="protein sequence ID" value="OMP13978.1"/>
    <property type="molecule type" value="Genomic_DNA"/>
</dbReference>
<gene>
    <name evidence="1" type="ORF">COLO4_00516</name>
</gene>
<protein>
    <submittedName>
        <fullName evidence="1">Uncharacterized protein</fullName>
    </submittedName>
</protein>
<reference evidence="2" key="1">
    <citation type="submission" date="2013-09" db="EMBL/GenBank/DDBJ databases">
        <title>Corchorus olitorius genome sequencing.</title>
        <authorList>
            <person name="Alam M."/>
            <person name="Haque M.S."/>
            <person name="Islam M.S."/>
            <person name="Emdad E.M."/>
            <person name="Islam M.M."/>
            <person name="Ahmed B."/>
            <person name="Halim A."/>
            <person name="Hossen Q.M.M."/>
            <person name="Hossain M.Z."/>
            <person name="Ahmed R."/>
            <person name="Khan M.M."/>
            <person name="Islam R."/>
            <person name="Rashid M.M."/>
            <person name="Khan S.A."/>
            <person name="Rahman M.S."/>
            <person name="Alam M."/>
            <person name="Yahiya A.S."/>
            <person name="Khan M.S."/>
            <person name="Azam M.S."/>
            <person name="Haque T."/>
            <person name="Lashkar M.Z.H."/>
            <person name="Akhand A.I."/>
            <person name="Morshed G."/>
            <person name="Roy S."/>
            <person name="Uddin K.S."/>
            <person name="Rabeya T."/>
            <person name="Hossain A.S."/>
            <person name="Chowdhury A."/>
            <person name="Snigdha A.R."/>
            <person name="Mortoza M.S."/>
            <person name="Matin S.A."/>
            <person name="Hoque S.M.E."/>
            <person name="Islam M.K."/>
            <person name="Roy D.K."/>
            <person name="Haider R."/>
            <person name="Moosa M.M."/>
            <person name="Elias S.M."/>
            <person name="Hasan A.M."/>
            <person name="Jahan S."/>
            <person name="Shafiuddin M."/>
            <person name="Mahmood N."/>
            <person name="Shommy N.S."/>
        </authorList>
    </citation>
    <scope>NUCLEOTIDE SEQUENCE [LARGE SCALE GENOMIC DNA]</scope>
    <source>
        <strain evidence="2">cv. O-4</strain>
    </source>
</reference>
<proteinExistence type="predicted"/>
<sequence>MATNRPPVLPMRHQLHGRASQKPAACFMPFLGKPIQLSEHEARE</sequence>